<gene>
    <name evidence="1" type="ORF">LMG23992_01869</name>
</gene>
<dbReference type="EMBL" id="CAJZAI010000003">
    <property type="protein sequence ID" value="CAG9170894.1"/>
    <property type="molecule type" value="Genomic_DNA"/>
</dbReference>
<comment type="caution">
    <text evidence="1">The sequence shown here is derived from an EMBL/GenBank/DDBJ whole genome shotgun (WGS) entry which is preliminary data.</text>
</comment>
<reference evidence="1 2" key="1">
    <citation type="submission" date="2021-08" db="EMBL/GenBank/DDBJ databases">
        <authorList>
            <person name="Peeters C."/>
        </authorList>
    </citation>
    <scope>NUCLEOTIDE SEQUENCE [LARGE SCALE GENOMIC DNA]</scope>
    <source>
        <strain evidence="1 2">LMG 23992</strain>
    </source>
</reference>
<evidence type="ECO:0000313" key="1">
    <source>
        <dbReference type="EMBL" id="CAG9170894.1"/>
    </source>
</evidence>
<protein>
    <submittedName>
        <fullName evidence="1">Uncharacterized protein</fullName>
    </submittedName>
</protein>
<keyword evidence="2" id="KW-1185">Reference proteome</keyword>
<accession>A0ABM8WTT8</accession>
<dbReference type="Proteomes" id="UP000727654">
    <property type="component" value="Unassembled WGS sequence"/>
</dbReference>
<sequence length="65" mass="7396">MADAVPPDGFDAIAPMPETPIKTSKRVFEIFEAFEIAQGPMALKDFTERFGYPPPRVPRHYSRAW</sequence>
<evidence type="ECO:0000313" key="2">
    <source>
        <dbReference type="Proteomes" id="UP000727654"/>
    </source>
</evidence>
<proteinExistence type="predicted"/>
<organism evidence="1 2">
    <name type="scientific">Cupriavidus laharis</name>
    <dbReference type="NCBI Taxonomy" id="151654"/>
    <lineage>
        <taxon>Bacteria</taxon>
        <taxon>Pseudomonadati</taxon>
        <taxon>Pseudomonadota</taxon>
        <taxon>Betaproteobacteria</taxon>
        <taxon>Burkholderiales</taxon>
        <taxon>Burkholderiaceae</taxon>
        <taxon>Cupriavidus</taxon>
    </lineage>
</organism>
<name>A0ABM8WTT8_9BURK</name>